<name>A0ABR5BME0_9TREE</name>
<reference evidence="1 2" key="1">
    <citation type="submission" date="2015-01" db="EMBL/GenBank/DDBJ databases">
        <title>The Genome Sequence of Cryptococcus gattii EJB2.</title>
        <authorList>
            <consortium name="The Broad Institute Genomics Platform"/>
            <person name="Cuomo C."/>
            <person name="Litvintseva A."/>
            <person name="Chen Y."/>
            <person name="Heitman J."/>
            <person name="Sun S."/>
            <person name="Springer D."/>
            <person name="Dromer F."/>
            <person name="Young S."/>
            <person name="Zeng Q."/>
            <person name="Gargeya S."/>
            <person name="Abouelleil A."/>
            <person name="Alvarado L."/>
            <person name="Chapman S.B."/>
            <person name="Gainer-Dewar J."/>
            <person name="Goldberg J."/>
            <person name="Griggs A."/>
            <person name="Gujja S."/>
            <person name="Hansen M."/>
            <person name="Howarth C."/>
            <person name="Imamovic A."/>
            <person name="Larimer J."/>
            <person name="Murphy C."/>
            <person name="Naylor J."/>
            <person name="Pearson M."/>
            <person name="Priest M."/>
            <person name="Roberts A."/>
            <person name="Saif S."/>
            <person name="Shea T."/>
            <person name="Sykes S."/>
            <person name="Wortman J."/>
            <person name="Nusbaum C."/>
            <person name="Birren B."/>
        </authorList>
    </citation>
    <scope>NUCLEOTIDE SEQUENCE [LARGE SCALE GENOMIC DNA]</scope>
    <source>
        <strain evidence="1 2">EJB2</strain>
    </source>
</reference>
<feature type="non-terminal residue" evidence="1">
    <location>
        <position position="1"/>
    </location>
</feature>
<proteinExistence type="predicted"/>
<organism evidence="1 2">
    <name type="scientific">Cryptococcus gattii EJB2</name>
    <dbReference type="NCBI Taxonomy" id="1296103"/>
    <lineage>
        <taxon>Eukaryota</taxon>
        <taxon>Fungi</taxon>
        <taxon>Dikarya</taxon>
        <taxon>Basidiomycota</taxon>
        <taxon>Agaricomycotina</taxon>
        <taxon>Tremellomycetes</taxon>
        <taxon>Tremellales</taxon>
        <taxon>Cryptococcaceae</taxon>
        <taxon>Cryptococcus</taxon>
        <taxon>Cryptococcus gattii species complex</taxon>
    </lineage>
</organism>
<protein>
    <submittedName>
        <fullName evidence="1">Uncharacterized protein</fullName>
    </submittedName>
</protein>
<dbReference type="Proteomes" id="UP000054272">
    <property type="component" value="Unassembled WGS sequence"/>
</dbReference>
<gene>
    <name evidence="1" type="ORF">I306_06323</name>
</gene>
<evidence type="ECO:0000313" key="2">
    <source>
        <dbReference type="Proteomes" id="UP000054272"/>
    </source>
</evidence>
<evidence type="ECO:0000313" key="1">
    <source>
        <dbReference type="EMBL" id="KIR76703.1"/>
    </source>
</evidence>
<keyword evidence="2" id="KW-1185">Reference proteome</keyword>
<accession>A0ABR5BME0</accession>
<dbReference type="EMBL" id="KN848782">
    <property type="protein sequence ID" value="KIR76703.1"/>
    <property type="molecule type" value="Genomic_DNA"/>
</dbReference>
<sequence length="56" mass="6633">RGDEEDIVDEMKRREEERKLYLALYSVLEKRGFHFLLGGQKVFQVVLKELADQYSG</sequence>